<dbReference type="AlphaFoldDB" id="A0A0F9YQH6"/>
<evidence type="ECO:0000256" key="1">
    <source>
        <dbReference type="SAM" id="MobiDB-lite"/>
    </source>
</evidence>
<feature type="compositionally biased region" description="Basic residues" evidence="1">
    <location>
        <begin position="263"/>
        <end position="272"/>
    </location>
</feature>
<comment type="caution">
    <text evidence="2">The sequence shown here is derived from an EMBL/GenBank/DDBJ whole genome shotgun (WGS) entry which is preliminary data.</text>
</comment>
<evidence type="ECO:0000313" key="3">
    <source>
        <dbReference type="Proteomes" id="UP000034350"/>
    </source>
</evidence>
<dbReference type="VEuPathDB" id="MicrosporidiaDB:AAJ76_420006123"/>
<sequence>MLSNLMSITCIPLFITILYEIEVKPELEYLYKDIIIALFDKYNVYLKPVGIKLVLEDALPYSLYSQDADYKDLIKFSGTDNLSGMMSVLVNKQKNILLIASTQVDQSDVYFNLKNPCASKYITTFNKSNSLELDTISSIYGAIERYLGELMSTKIPKTLGIVNLGDAQNFSQNLINNGFIDRVQNCSGRNKILSNKEDLFEQFKDIGEKIPENLEDLPTTDQDSISNKIIGKEENFVINDTRETFQPEKSTLKREKVPGGKNSKPKRFKKSKSLQYLNRPKKNKI</sequence>
<accession>A0A0F9YQH6</accession>
<gene>
    <name evidence="2" type="ORF">AAJ76_420006123</name>
</gene>
<name>A0A0F9YQH6_9MICR</name>
<dbReference type="GeneID" id="36320565"/>
<reference evidence="2 3" key="1">
    <citation type="journal article" date="2015" name="Environ. Microbiol.">
        <title>Genome analyses suggest the presence of polyploidy and recent human-driven expansions in eight global populations of the honeybee pathogen Nosema ceranae.</title>
        <authorList>
            <person name="Pelin A."/>
            <person name="Selman M."/>
            <person name="Aris-Brosou S."/>
            <person name="Farinelli L."/>
            <person name="Corradi N."/>
        </authorList>
    </citation>
    <scope>NUCLEOTIDE SEQUENCE [LARGE SCALE GENOMIC DNA]</scope>
    <source>
        <strain evidence="2 3">PA08 1199</strain>
    </source>
</reference>
<organism evidence="2 3">
    <name type="scientific">Vairimorpha ceranae</name>
    <dbReference type="NCBI Taxonomy" id="40302"/>
    <lineage>
        <taxon>Eukaryota</taxon>
        <taxon>Fungi</taxon>
        <taxon>Fungi incertae sedis</taxon>
        <taxon>Microsporidia</taxon>
        <taxon>Nosematidae</taxon>
        <taxon>Vairimorpha</taxon>
    </lineage>
</organism>
<dbReference type="EMBL" id="JPQZ01000042">
    <property type="protein sequence ID" value="KKO74842.1"/>
    <property type="molecule type" value="Genomic_DNA"/>
</dbReference>
<feature type="region of interest" description="Disordered" evidence="1">
    <location>
        <begin position="240"/>
        <end position="285"/>
    </location>
</feature>
<dbReference type="Proteomes" id="UP000034350">
    <property type="component" value="Unassembled WGS sequence"/>
</dbReference>
<dbReference type="OMA" id="INDTRET"/>
<evidence type="ECO:0000313" key="2">
    <source>
        <dbReference type="EMBL" id="KKO74842.1"/>
    </source>
</evidence>
<proteinExistence type="predicted"/>
<dbReference type="OrthoDB" id="10616767at2759"/>
<dbReference type="RefSeq" id="XP_024330584.1">
    <property type="nucleotide sequence ID" value="XM_024475618.1"/>
</dbReference>
<feature type="compositionally biased region" description="Basic and acidic residues" evidence="1">
    <location>
        <begin position="240"/>
        <end position="258"/>
    </location>
</feature>
<protein>
    <submittedName>
        <fullName evidence="2">Uncharacterized protein</fullName>
    </submittedName>
</protein>
<keyword evidence="3" id="KW-1185">Reference proteome</keyword>
<dbReference type="VEuPathDB" id="MicrosporidiaDB:NCER_101931"/>
<dbReference type="VEuPathDB" id="MicrosporidiaDB:G9O61_00g018660"/>